<dbReference type="GO" id="GO:0000027">
    <property type="term" value="P:ribosomal large subunit assembly"/>
    <property type="evidence" value="ECO:0007669"/>
    <property type="project" value="TreeGrafter"/>
</dbReference>
<feature type="compositionally biased region" description="Basic residues" evidence="8">
    <location>
        <begin position="12"/>
        <end position="22"/>
    </location>
</feature>
<feature type="non-terminal residue" evidence="10">
    <location>
        <position position="128"/>
    </location>
</feature>
<dbReference type="PANTHER" id="PTHR28127:SF1">
    <property type="entry name" value="RIBOSOME ASSEMBLY PROTEIN 3"/>
    <property type="match status" value="1"/>
</dbReference>
<dbReference type="Proteomes" id="UP000469558">
    <property type="component" value="Unassembled WGS sequence"/>
</dbReference>
<evidence type="ECO:0000256" key="8">
    <source>
        <dbReference type="SAM" id="MobiDB-lite"/>
    </source>
</evidence>
<keyword evidence="11" id="KW-1185">Reference proteome</keyword>
<proteinExistence type="inferred from homology"/>
<protein>
    <recommendedName>
        <fullName evidence="4">Ribosome assembly protein 3</fullName>
    </recommendedName>
</protein>
<accession>A0A8T9CGP0</accession>
<comment type="subcellular location">
    <subcellularLocation>
        <location evidence="2">Nucleus</location>
        <location evidence="2">Nucleolus</location>
    </subcellularLocation>
</comment>
<evidence type="ECO:0000313" key="11">
    <source>
        <dbReference type="Proteomes" id="UP000469558"/>
    </source>
</evidence>
<evidence type="ECO:0000256" key="4">
    <source>
        <dbReference type="ARBA" id="ARBA00015339"/>
    </source>
</evidence>
<reference evidence="10 11" key="1">
    <citation type="submission" date="2018-05" db="EMBL/GenBank/DDBJ databases">
        <title>Genome sequencing and assembly of the regulated plant pathogen Lachnellula willkommii and related sister species for the development of diagnostic species identification markers.</title>
        <authorList>
            <person name="Giroux E."/>
            <person name="Bilodeau G."/>
        </authorList>
    </citation>
    <scope>NUCLEOTIDE SEQUENCE [LARGE SCALE GENOMIC DNA]</scope>
    <source>
        <strain evidence="10 11">CBS 268.59</strain>
    </source>
</reference>
<organism evidence="10 11">
    <name type="scientific">Lachnellula suecica</name>
    <dbReference type="NCBI Taxonomy" id="602035"/>
    <lineage>
        <taxon>Eukaryota</taxon>
        <taxon>Fungi</taxon>
        <taxon>Dikarya</taxon>
        <taxon>Ascomycota</taxon>
        <taxon>Pezizomycotina</taxon>
        <taxon>Leotiomycetes</taxon>
        <taxon>Helotiales</taxon>
        <taxon>Lachnaceae</taxon>
        <taxon>Lachnellula</taxon>
    </lineage>
</organism>
<name>A0A8T9CGP0_9HELO</name>
<sequence>AHIKIMDAQKQLKPKRRKKNKSRTQVSSDSDSDYEIQPKSPSPPPQQPKVEAPKGPKTDAEISAAFAQFYMQRAAQEFAEDLDKVRGADDFKDESVGVLVGALRQGTEGFGAEERRRIVTAGERKEAS</sequence>
<evidence type="ECO:0000256" key="7">
    <source>
        <dbReference type="ARBA" id="ARBA00023274"/>
    </source>
</evidence>
<keyword evidence="5" id="KW-0690">Ribosome biogenesis</keyword>
<dbReference type="EMBL" id="QGMK01000093">
    <property type="protein sequence ID" value="TVY84346.1"/>
    <property type="molecule type" value="Genomic_DNA"/>
</dbReference>
<feature type="region of interest" description="Disordered" evidence="8">
    <location>
        <begin position="1"/>
        <end position="60"/>
    </location>
</feature>
<gene>
    <name evidence="10" type="primary">RSA3</name>
    <name evidence="10" type="ORF">LSUE1_G000398</name>
</gene>
<comment type="caution">
    <text evidence="10">The sequence shown here is derived from an EMBL/GenBank/DDBJ whole genome shotgun (WGS) entry which is preliminary data.</text>
</comment>
<feature type="domain" description="Ribosome-assembly protein 3 C-terminal" evidence="9">
    <location>
        <begin position="66"/>
        <end position="110"/>
    </location>
</feature>
<dbReference type="InterPro" id="IPR028217">
    <property type="entry name" value="Rsa3_C"/>
</dbReference>
<dbReference type="Pfam" id="PF14615">
    <property type="entry name" value="Rsa3"/>
    <property type="match status" value="1"/>
</dbReference>
<dbReference type="InterPro" id="IPR051898">
    <property type="entry name" value="Ribosome_Assembly_3"/>
</dbReference>
<evidence type="ECO:0000256" key="3">
    <source>
        <dbReference type="ARBA" id="ARBA00006256"/>
    </source>
</evidence>
<keyword evidence="6" id="KW-0539">Nucleus</keyword>
<evidence type="ECO:0000256" key="6">
    <source>
        <dbReference type="ARBA" id="ARBA00023242"/>
    </source>
</evidence>
<feature type="compositionally biased region" description="Basic and acidic residues" evidence="8">
    <location>
        <begin position="51"/>
        <end position="60"/>
    </location>
</feature>
<evidence type="ECO:0000259" key="9">
    <source>
        <dbReference type="Pfam" id="PF14615"/>
    </source>
</evidence>
<dbReference type="PANTHER" id="PTHR28127">
    <property type="entry name" value="RIBOSOME ASSEMBLY PROTEIN 3"/>
    <property type="match status" value="1"/>
</dbReference>
<dbReference type="AlphaFoldDB" id="A0A8T9CGP0"/>
<dbReference type="OrthoDB" id="69550at2759"/>
<dbReference type="GO" id="GO:0030687">
    <property type="term" value="C:preribosome, large subunit precursor"/>
    <property type="evidence" value="ECO:0007669"/>
    <property type="project" value="TreeGrafter"/>
</dbReference>
<dbReference type="GO" id="GO:0005730">
    <property type="term" value="C:nucleolus"/>
    <property type="evidence" value="ECO:0007669"/>
    <property type="project" value="UniProtKB-SubCell"/>
</dbReference>
<evidence type="ECO:0000256" key="5">
    <source>
        <dbReference type="ARBA" id="ARBA00022517"/>
    </source>
</evidence>
<comment type="function">
    <text evidence="1">Required for efficient biogenesis of the 60S ribosomal subunit.</text>
</comment>
<comment type="similarity">
    <text evidence="3">Belongs to the RSA3 family.</text>
</comment>
<keyword evidence="7" id="KW-0687">Ribonucleoprotein</keyword>
<evidence type="ECO:0000313" key="10">
    <source>
        <dbReference type="EMBL" id="TVY84346.1"/>
    </source>
</evidence>
<evidence type="ECO:0000256" key="2">
    <source>
        <dbReference type="ARBA" id="ARBA00004604"/>
    </source>
</evidence>
<evidence type="ECO:0000256" key="1">
    <source>
        <dbReference type="ARBA" id="ARBA00003035"/>
    </source>
</evidence>